<dbReference type="PANTHER" id="PTHR24111">
    <property type="entry name" value="LEUCINE-RICH REPEAT-CONTAINING PROTEIN 34"/>
    <property type="match status" value="1"/>
</dbReference>
<dbReference type="Gene3D" id="3.80.10.10">
    <property type="entry name" value="Ribonuclease Inhibitor"/>
    <property type="match status" value="7"/>
</dbReference>
<reference evidence="5 6" key="1">
    <citation type="journal article" date="2015" name="Genome Biol. Evol.">
        <title>Comparative Genomics of a Bacterivorous Green Alga Reveals Evolutionary Causalities and Consequences of Phago-Mixotrophic Mode of Nutrition.</title>
        <authorList>
            <person name="Burns J.A."/>
            <person name="Paasch A."/>
            <person name="Narechania A."/>
            <person name="Kim E."/>
        </authorList>
    </citation>
    <scope>NUCLEOTIDE SEQUENCE [LARGE SCALE GENOMIC DNA]</scope>
    <source>
        <strain evidence="5 6">PLY_AMNH</strain>
    </source>
</reference>
<organism evidence="5 6">
    <name type="scientific">Cymbomonas tetramitiformis</name>
    <dbReference type="NCBI Taxonomy" id="36881"/>
    <lineage>
        <taxon>Eukaryota</taxon>
        <taxon>Viridiplantae</taxon>
        <taxon>Chlorophyta</taxon>
        <taxon>Pyramimonadophyceae</taxon>
        <taxon>Pyramimonadales</taxon>
        <taxon>Pyramimonadaceae</taxon>
        <taxon>Cymbomonas</taxon>
    </lineage>
</organism>
<dbReference type="GO" id="GO:0005930">
    <property type="term" value="C:axoneme"/>
    <property type="evidence" value="ECO:0007669"/>
    <property type="project" value="UniProtKB-SubCell"/>
</dbReference>
<dbReference type="InterPro" id="IPR027417">
    <property type="entry name" value="P-loop_NTPase"/>
</dbReference>
<dbReference type="InterPro" id="IPR032675">
    <property type="entry name" value="LRR_dom_sf"/>
</dbReference>
<evidence type="ECO:0000256" key="3">
    <source>
        <dbReference type="PROSITE-ProRule" id="PRU00023"/>
    </source>
</evidence>
<dbReference type="SMART" id="SM00368">
    <property type="entry name" value="LRR_RI"/>
    <property type="match status" value="14"/>
</dbReference>
<evidence type="ECO:0000313" key="6">
    <source>
        <dbReference type="Proteomes" id="UP001190700"/>
    </source>
</evidence>
<keyword evidence="3" id="KW-0040">ANK repeat</keyword>
<dbReference type="Proteomes" id="UP001190700">
    <property type="component" value="Unassembled WGS sequence"/>
</dbReference>
<evidence type="ECO:0000256" key="2">
    <source>
        <dbReference type="ARBA" id="ARBA00022737"/>
    </source>
</evidence>
<dbReference type="SUPFAM" id="SSF48403">
    <property type="entry name" value="Ankyrin repeat"/>
    <property type="match status" value="1"/>
</dbReference>
<feature type="compositionally biased region" description="Basic and acidic residues" evidence="4">
    <location>
        <begin position="1659"/>
        <end position="1677"/>
    </location>
</feature>
<comment type="caution">
    <text evidence="5">The sequence shown here is derived from an EMBL/GenBank/DDBJ whole genome shotgun (WGS) entry which is preliminary data.</text>
</comment>
<proteinExistence type="predicted"/>
<accession>A0AAE0FJ55</accession>
<dbReference type="Pfam" id="PF13516">
    <property type="entry name" value="LRR_6"/>
    <property type="match status" value="8"/>
</dbReference>
<dbReference type="PROSITE" id="PS50297">
    <property type="entry name" value="ANK_REP_REGION"/>
    <property type="match status" value="1"/>
</dbReference>
<keyword evidence="6" id="KW-1185">Reference proteome</keyword>
<gene>
    <name evidence="5" type="ORF">CYMTET_30412</name>
</gene>
<evidence type="ECO:0000313" key="5">
    <source>
        <dbReference type="EMBL" id="KAK3260637.1"/>
    </source>
</evidence>
<sequence length="3335" mass="360241">MGHGCSWKIQPYIPTALPEEENSEKGLTASTLHDEVENVQKKVEKLASCPQYDTESGVELCGQLRRKQLRENIDMLSVHCSLSGTLLLEEDHKIYANALTALLGAAARVVRRDLHLTTELVALCRSLISLIFACAVHSASLPVTREACAKWGELVKRLRAHIQPDHALAQGFMYQLRVLDMGLAACPDLDTVKETIQGMSKLASGAWCMDAFAMLTGGVALATAAVNRFNKTTAQTSFVKVFTIQMLQARLLEQLADPETCCHPDVTAGVRETLREAQDVLAKEEKLWELACTFVELLLSLLLGKSRARSILHLDDGLRQFLFHGDGAFHGLASYLEVGRPPQLSKEDCQLSHGDGATGLFVWADSYLRMLKGDPTRTFQQWLQEGLEKVHGLAALELQRAAQRFEAAALDLDPGELDLPLSEDALARLLAAVSASRARALSTADACAETSETLEEPLRIAEAALRFLRSIAGDGERPQPRESAPYLAGQHALSKALNSALRAPSGASCSPGGGAPSEPDGRAAVSAVAKDRIKHLSDQQVASRDKLLECVKRFASDAVKTEGLTAGAGSWETLSRSPKLRPVYQAWQQYGRSERSLQRAAAAWRGVRLCACVLMQLAPGSAPGGSAPGEGEDGMKGDAGAAQELRAHLEAATRACTRVGALGDAGAPPSSSGVAASATSLLQRRDQLRRHLLSFAAALDAEVEPTFPTARMQRVLGEGGQSPGTSAVPGHVPTATSVGEGLRVVRAAQGCIEGMRNDAESLAIALQKAARAKIVRDEAIEIGCLSPMCMEQEVVDAIEQALDRADLVWEAAARSGRAAATPAMLAFKLSAKRLKTLLSLHDVRIVDDEPGVTDDSSHGTATLPAAKLLHPLAHQLKELVGDGACDGNEHGGQAFWTFPNEGSDSGTPLPLPVPATETIAELRKTGQALRQEVPLAASTTGATAAILRILRQKALQARAFHDWIEAIDGDLLRPTCVLLEAALSTSEEAELSDVDAAHEGSVPRGGLADALNGGHNAACVRHLCVELGGLVGGDGGGAPHFSIDVNVLEAVGRFVADPTARSADAGAGAEHGLKRQTAPENLAEALPELVKIATWIESCARGACRGPSSDSLRRALIQWTKSLHDSSAVEEMLSSQNNIDHPSPVELRPLALGRLRELLLIDTTAATAAAAAEVEDIKAKTGICLGGQFMMELLGVLEAVVGGIRQVRRSIMHAEIFMRADVAEPLSQLHSQLQSHRGLSEPKAPASLPLEGHALRCTLESALQRQARSVAEVADHLGHLELIVERLGLAATAVEKDGNPSTQALQEWHEQVAGHLCTRARSELNRIQGDLRQHLDRELSRRVEELGLRPAALPMRRALEAAQGLLDHLRSSWFAREDLWRVRERALSGCMLLERVLDRALFESEEAAARRTPAADDEMPLAPAPGGVADVARFLNGSVQVAIVWQRSAELDPRVLQTLTGAGEHVADMTRVLQNTWPSEGEKVAAKLEARVQALDEVHDRLGVETDAVVKKHLLVLARGEEAQLTQCLENVRSIPLQGIGILVHFHVRLEQKVATISNSLMEMRSELLSVQKDVTAIRQDVHLLVGASVDELLLKKRAEVLAAGLPHKPLVPPRSSGGEALLDLLHAFLQEEPLDGEGRAAEGPDDKNRVRALKKEANVEQLKEEGSHEEPKERQAGSRAGGYEESEEKQILCLIGKPGSGKSVLLQLFKHQLLELDQYVALFCPLAMVDDAHVDLVAQTLEHHYDFTNPRIGELKQRAQAGAVKLLICADGLDETPVHVREQNLFKSNLLEQWGPKGAGKKGGGSWPKLLITCRDTHFPANPEQQKRCFTTASTAAPKVLRIGDFGARIKDYWEAMFRWHIRTVLCAALDVEGDFDPIRAGQVTYVKPTAAGEDQTAGLRTSPYSEDIRALQQACLEGIDSSLCEAEYARALLHFSQEHPGVRLTEGLGALRQAGIWAPSQYIALIEKLPSEFKETVFMIEMLSKVLPRMYNPMRQERMNRLPPTSRSLHSVGGWGVVRLRMLMLRHDLGGVAPSAPSSYQIYQEFVLAHLEKEAERAQGGPRARGQPGGGSSLRVSRDQLYRKVIRWCEDLAVHMVEMDVTQVRCTDEVSATFALFNDPQHRLSQDAAPLSRGEEGCVSWLHLTIRDFFAAHQILSGLNQIKVFRHETLMELLLEKLEELFQEEQSRLESGDEAPLRDGPSTYPDLQSWVLSSDVSAPEMLQKHRRAFLKILRENPVEGLFKVHEAPNMLQELISQLHQLESIGLNRFVIQSLPEVEKFLTQEVVREPLHEASLVHIVKLSKFQPSLLRAAEGALHLLGSVHHARVQAARPEDMEVLHELGHFRQTYLHILASRPPMPSDAVTNTEGSHGPAEAKELLLERAGQLAKAVNEKNYWGQTPLDCVVSTQAGVRIRMKHLVDFSEFIAPLKKANADLDATYRGACLLHEAAQKGNTNLAAALLQNGCDVNSRNHKHETPLMTIGDVSPTGAQWESMRSLLVQNGGGEGRMPHKDVARLVREKTNHSAHTLEMLLKNGIASADRCPDAKSSTDTVTDTERMVDPLSIAIEVSNWEVVSMLLEYTERTHLDIRGCKTPNDFEKYVAGIKANGSIQSLCLKDYQIGKADAEKLWNALESSPTVIALDLLYALRDMEAVDFFTGAFAKSKTLLTLCGFTSATTNIDLSEQELSDLHAQLLAAELKKGVGSPSLTTLNVWKRGRFQVGGAQALATAVKQRNAPVKLCGNILDVQELSLRYENLEPADAVLLANDLVFNGSLTSLDMSENVIGAIGAKAMGAALTPNEHGMYNRSLNVLIVTAGVDLPVGVLRRNEVSELDLRSKDLRFEDAIILGAMLVSNESLNTLDLGGNFGPEGAKALAAALTPNEQGVFNKSLNTLSLAGNQLCGLRTNERHKLEGSYDASGIKALATALAFNGSLNTLNLDENIIGPEGAKALAVAFTPNEEGVFNTSLNTLNLYSNRIGDEGAKALADALTPNAEGVFNTSLNTLGLRNNDIGPEGAKALAVALTPNAEGVFNTSLNTLVLDCNRLCGVDRDGHGKYDASGITALAEALVFNTSLNTLNLKRNPLRVVHYSQSGVYVKIGADASGIKALADALALNKSLKVLSLELNDIGPEGARALAVALTPNEEGVFNTSLNTLALEYNNIGPEGAKALAVALTPNAEGVFNTSLNTLELADNQLCGLDYRGRGTYDASGIKALADALVFNTSLNTLDLSDNQIGAEGAKALAVALAPNAEGVFNGSLNTLNLADNQLCGLDKYGDGTYDASGIKALAEALVFNTSLNTLNLRDNDLGDEGEAVVQEAIRKHPNAAAFKLLI</sequence>
<protein>
    <submittedName>
        <fullName evidence="5">Uncharacterized protein</fullName>
    </submittedName>
</protein>
<feature type="repeat" description="ANK" evidence="3">
    <location>
        <begin position="2442"/>
        <end position="2474"/>
    </location>
</feature>
<name>A0AAE0FJ55_9CHLO</name>
<comment type="subcellular location">
    <subcellularLocation>
        <location evidence="1">Cytoplasm</location>
        <location evidence="1">Cytoskeleton</location>
        <location evidence="1">Cilium axoneme</location>
    </subcellularLocation>
</comment>
<dbReference type="Gene3D" id="1.25.40.20">
    <property type="entry name" value="Ankyrin repeat-containing domain"/>
    <property type="match status" value="1"/>
</dbReference>
<dbReference type="InterPro" id="IPR052201">
    <property type="entry name" value="LRR-containing_regulator"/>
</dbReference>
<dbReference type="PROSITE" id="PS50088">
    <property type="entry name" value="ANK_REPEAT"/>
    <property type="match status" value="1"/>
</dbReference>
<feature type="region of interest" description="Disordered" evidence="4">
    <location>
        <begin position="1659"/>
        <end position="1684"/>
    </location>
</feature>
<dbReference type="PANTHER" id="PTHR24111:SF0">
    <property type="entry name" value="LEUCINE-RICH REPEAT-CONTAINING PROTEIN"/>
    <property type="match status" value="1"/>
</dbReference>
<evidence type="ECO:0000256" key="1">
    <source>
        <dbReference type="ARBA" id="ARBA00004430"/>
    </source>
</evidence>
<keyword evidence="2" id="KW-0677">Repeat</keyword>
<dbReference type="SUPFAM" id="SSF52047">
    <property type="entry name" value="RNI-like"/>
    <property type="match status" value="2"/>
</dbReference>
<feature type="region of interest" description="Disordered" evidence="4">
    <location>
        <begin position="504"/>
        <end position="524"/>
    </location>
</feature>
<dbReference type="EMBL" id="LGRX02017549">
    <property type="protein sequence ID" value="KAK3260637.1"/>
    <property type="molecule type" value="Genomic_DNA"/>
</dbReference>
<dbReference type="InterPro" id="IPR001611">
    <property type="entry name" value="Leu-rich_rpt"/>
</dbReference>
<dbReference type="InterPro" id="IPR036770">
    <property type="entry name" value="Ankyrin_rpt-contain_sf"/>
</dbReference>
<evidence type="ECO:0000256" key="4">
    <source>
        <dbReference type="SAM" id="MobiDB-lite"/>
    </source>
</evidence>
<dbReference type="InterPro" id="IPR002110">
    <property type="entry name" value="Ankyrin_rpt"/>
</dbReference>
<dbReference type="Gene3D" id="3.40.50.300">
    <property type="entry name" value="P-loop containing nucleotide triphosphate hydrolases"/>
    <property type="match status" value="1"/>
</dbReference>
<dbReference type="Pfam" id="PF00023">
    <property type="entry name" value="Ank"/>
    <property type="match status" value="1"/>
</dbReference>